<dbReference type="Proteomes" id="UP000185338">
    <property type="component" value="Segment"/>
</dbReference>
<evidence type="ECO:0000313" key="2">
    <source>
        <dbReference type="EMBL" id="AIX17832.1"/>
    </source>
</evidence>
<dbReference type="EMBL" id="KJ019041">
    <property type="protein sequence ID" value="AIX17616.1"/>
    <property type="molecule type" value="Genomic_DNA"/>
</dbReference>
<dbReference type="Proteomes" id="UP000185327">
    <property type="component" value="Segment"/>
</dbReference>
<dbReference type="EMBL" id="KJ019104">
    <property type="protein sequence ID" value="AIX32665.1"/>
    <property type="molecule type" value="Genomic_DNA"/>
</dbReference>
<dbReference type="EMBL" id="KJ019110">
    <property type="protein sequence ID" value="AIX34162.1"/>
    <property type="molecule type" value="Genomic_DNA"/>
</dbReference>
<dbReference type="EMBL" id="KJ019049">
    <property type="protein sequence ID" value="AIX19421.1"/>
    <property type="molecule type" value="Genomic_DNA"/>
</dbReference>
<keyword evidence="20" id="KW-1185">Reference proteome</keyword>
<dbReference type="Proteomes" id="UP000185331">
    <property type="component" value="Segment"/>
</dbReference>
<evidence type="ECO:0000313" key="14">
    <source>
        <dbReference type="EMBL" id="AIX39265.1"/>
    </source>
</evidence>
<protein>
    <submittedName>
        <fullName evidence="2">Uncharacterized protein</fullName>
    </submittedName>
</protein>
<sequence length="60" mass="6649">MNTEFYETDCIEDVLMDLFIDHLHESAAILQDSEEITTGSVAQRIEHRTSNALVAGSIPA</sequence>
<dbReference type="EMBL" id="KJ019154">
    <property type="protein sequence ID" value="AIX44601.1"/>
    <property type="molecule type" value="Genomic_DNA"/>
</dbReference>
<evidence type="ECO:0000313" key="5">
    <source>
        <dbReference type="EMBL" id="AIX19421.1"/>
    </source>
</evidence>
<dbReference type="Proteomes" id="UP000185330">
    <property type="component" value="Segment"/>
</dbReference>
<dbReference type="Proteomes" id="UP000185326">
    <property type="component" value="Segment"/>
</dbReference>
<dbReference type="Proteomes" id="UP000185342">
    <property type="component" value="Segment"/>
</dbReference>
<dbReference type="Proteomes" id="UP000185329">
    <property type="component" value="Segment"/>
</dbReference>
<dbReference type="Proteomes" id="UP000185333">
    <property type="component" value="Segment"/>
</dbReference>
<dbReference type="Proteomes" id="UP000185337">
    <property type="component" value="Segment"/>
</dbReference>
<dbReference type="RefSeq" id="YP_009140749.1">
    <property type="nucleotide sequence ID" value="NC_027130.1"/>
</dbReference>
<evidence type="ECO:0000313" key="20">
    <source>
        <dbReference type="Proteomes" id="UP000185330"/>
    </source>
</evidence>
<evidence type="ECO:0000313" key="8">
    <source>
        <dbReference type="EMBL" id="AIX22298.1"/>
    </source>
</evidence>
<evidence type="ECO:0000313" key="18">
    <source>
        <dbReference type="Proteomes" id="UP000033002"/>
    </source>
</evidence>
<evidence type="ECO:0000313" key="6">
    <source>
        <dbReference type="EMBL" id="AIX19855.1"/>
    </source>
</evidence>
<dbReference type="EMBL" id="KJ019042">
    <property type="protein sequence ID" value="AIX17832.1"/>
    <property type="molecule type" value="Genomic_DNA"/>
</dbReference>
<evidence type="ECO:0000313" key="10">
    <source>
        <dbReference type="EMBL" id="AIX33729.1"/>
    </source>
</evidence>
<evidence type="ECO:0000313" key="1">
    <source>
        <dbReference type="EMBL" id="AIX17616.1"/>
    </source>
</evidence>
<dbReference type="Proteomes" id="UP000185341">
    <property type="component" value="Segment"/>
</dbReference>
<dbReference type="Proteomes" id="UP000185328">
    <property type="component" value="Segment"/>
</dbReference>
<dbReference type="AntiFam" id="ANF00010">
    <property type="entry name" value="tRNA translation"/>
</dbReference>
<name>A0A0E3EUW3_9CAUD</name>
<dbReference type="EMBL" id="KJ019060">
    <property type="protein sequence ID" value="AIX22084.1"/>
    <property type="molecule type" value="Genomic_DNA"/>
</dbReference>
<dbReference type="EMBL" id="KJ019108">
    <property type="protein sequence ID" value="AIX33729.1"/>
    <property type="molecule type" value="Genomic_DNA"/>
</dbReference>
<evidence type="ECO:0000313" key="16">
    <source>
        <dbReference type="EMBL" id="AIX44601.1"/>
    </source>
</evidence>
<reference evidence="18 19" key="1">
    <citation type="submission" date="2013-12" db="EMBL/GenBank/DDBJ databases">
        <title>Ecological redundancy of diverse viral populations within a natural community.</title>
        <authorList>
            <person name="Gregory A.C."/>
            <person name="LaButti K."/>
            <person name="Copeland A."/>
            <person name="Woyke T."/>
            <person name="Sullivan M.B."/>
        </authorList>
    </citation>
    <scope>NUCLEOTIDE SEQUENCE [LARGE SCALE GENOMIC DNA]</scope>
    <source>
        <strain evidence="15">Syn7803C100</strain>
        <strain evidence="16">Syn7803C28</strain>
        <strain evidence="17">Syn7803C36</strain>
        <strain evidence="1">Syn7803C66</strain>
        <strain evidence="2">Syn7803C67</strain>
        <strain evidence="3">Syn7803C68</strain>
        <strain evidence="4">Syn7803C69</strain>
        <strain evidence="5">Syn7803C76</strain>
        <strain evidence="6">Syn7803C78</strain>
        <strain evidence="7">Syn7803C91</strain>
        <strain evidence="8">Syn7803C92</strain>
        <strain evidence="9">Syn7803US49</strain>
        <strain evidence="10">Syn7803US53</strain>
        <strain evidence="11">Syn7803US54</strain>
        <strain evidence="12">Syn7803US56</strain>
        <strain evidence="13">Syn9311C1</strain>
        <strain evidence="14">Syn9311C4</strain>
    </source>
</reference>
<dbReference type="EMBL" id="KJ019133">
    <property type="protein sequence ID" value="AIX39265.1"/>
    <property type="molecule type" value="Genomic_DNA"/>
</dbReference>
<dbReference type="EMBL" id="KJ019043">
    <property type="protein sequence ID" value="AIX18048.1"/>
    <property type="molecule type" value="Genomic_DNA"/>
</dbReference>
<dbReference type="EMBL" id="KJ019051">
    <property type="protein sequence ID" value="AIX19855.1"/>
    <property type="molecule type" value="Genomic_DNA"/>
</dbReference>
<dbReference type="EMBL" id="KJ019134">
    <property type="protein sequence ID" value="AIX39482.1"/>
    <property type="molecule type" value="Genomic_DNA"/>
</dbReference>
<dbReference type="EMBL" id="KJ019061">
    <property type="protein sequence ID" value="AIX22298.1"/>
    <property type="molecule type" value="Genomic_DNA"/>
</dbReference>
<evidence type="ECO:0000313" key="21">
    <source>
        <dbReference type="Proteomes" id="UP000185338"/>
    </source>
</evidence>
<gene>
    <name evidence="15" type="ORF">Syn7803C100_181</name>
    <name evidence="16" type="ORF">Syn7803C28_181</name>
    <name evidence="17" type="ORF">Syn7803C36_182</name>
    <name evidence="1" type="ORF">Syn7803C66_179</name>
    <name evidence="2" type="ORF">Syn7803C67_180</name>
    <name evidence="3" type="ORF">Syn7803C68_180</name>
    <name evidence="4" type="ORF">Syn7803C69_179</name>
    <name evidence="5" type="ORF">Syn7803C76_181</name>
    <name evidence="6" type="ORF">Syn7803C78_180</name>
    <name evidence="7" type="ORF">Syn7803C91_181</name>
    <name evidence="8" type="ORF">Syn7803C92_178</name>
    <name evidence="9" type="ORF">Syn7803US49_179</name>
    <name evidence="10" type="ORF">Syn7803US53_179</name>
    <name evidence="11" type="ORF">Syn7803US54_180</name>
    <name evidence="12" type="ORF">Syn7803US56_181</name>
    <name evidence="13" type="ORF">Syn9311C1_179</name>
    <name evidence="14" type="ORF">Syn9311C4_182</name>
</gene>
<dbReference type="Proteomes" id="UP000185339">
    <property type="component" value="Segment"/>
</dbReference>
<dbReference type="Proteomes" id="UP000033002">
    <property type="component" value="Segment"/>
</dbReference>
<dbReference type="EMBL" id="KJ019132">
    <property type="protein sequence ID" value="AIX39047.1"/>
    <property type="molecule type" value="Genomic_DNA"/>
</dbReference>
<dbReference type="KEGG" id="vg:24405325"/>
<organism evidence="2 21">
    <name type="scientific">Synechococcus phage ACG-2014b</name>
    <dbReference type="NCBI Taxonomy" id="1493508"/>
    <lineage>
        <taxon>Viruses</taxon>
        <taxon>Duplodnaviria</taxon>
        <taxon>Heunggongvirae</taxon>
        <taxon>Uroviricota</taxon>
        <taxon>Caudoviricetes</taxon>
        <taxon>Pantevenvirales</taxon>
        <taxon>Kyanoviridae</taxon>
        <taxon>Nereusvirus</taxon>
        <taxon>Nereusvirus tusconc4</taxon>
    </lineage>
</organism>
<dbReference type="Proteomes" id="UP000185334">
    <property type="component" value="Segment"/>
</dbReference>
<dbReference type="Proteomes" id="UP000185336">
    <property type="component" value="Segment"/>
</dbReference>
<evidence type="ECO:0000313" key="7">
    <source>
        <dbReference type="EMBL" id="AIX22084.1"/>
    </source>
</evidence>
<dbReference type="Proteomes" id="UP000185340">
    <property type="component" value="Segment"/>
</dbReference>
<evidence type="ECO:0000313" key="15">
    <source>
        <dbReference type="EMBL" id="AIX39482.1"/>
    </source>
</evidence>
<evidence type="ECO:0000313" key="12">
    <source>
        <dbReference type="EMBL" id="AIX34162.1"/>
    </source>
</evidence>
<dbReference type="EMBL" id="KJ019161">
    <property type="protein sequence ID" value="AIX46237.1"/>
    <property type="molecule type" value="Genomic_DNA"/>
</dbReference>
<evidence type="ECO:0000313" key="13">
    <source>
        <dbReference type="EMBL" id="AIX39047.1"/>
    </source>
</evidence>
<dbReference type="GeneID" id="24405325"/>
<evidence type="ECO:0000313" key="3">
    <source>
        <dbReference type="EMBL" id="AIX18048.1"/>
    </source>
</evidence>
<evidence type="ECO:0000313" key="11">
    <source>
        <dbReference type="EMBL" id="AIX33945.1"/>
    </source>
</evidence>
<evidence type="ECO:0000313" key="9">
    <source>
        <dbReference type="EMBL" id="AIX32665.1"/>
    </source>
</evidence>
<accession>A0A0E3EUW3</accession>
<evidence type="ECO:0000313" key="4">
    <source>
        <dbReference type="EMBL" id="AIX18263.1"/>
    </source>
</evidence>
<evidence type="ECO:0000313" key="19">
    <source>
        <dbReference type="Proteomes" id="UP000185326"/>
    </source>
</evidence>
<dbReference type="EMBL" id="KJ019109">
    <property type="protein sequence ID" value="AIX33945.1"/>
    <property type="molecule type" value="Genomic_DNA"/>
</dbReference>
<dbReference type="EMBL" id="KJ019044">
    <property type="protein sequence ID" value="AIX18263.1"/>
    <property type="molecule type" value="Genomic_DNA"/>
</dbReference>
<evidence type="ECO:0000313" key="17">
    <source>
        <dbReference type="EMBL" id="AIX46237.1"/>
    </source>
</evidence>
<proteinExistence type="predicted"/>
<dbReference type="Proteomes" id="UP000185332">
    <property type="component" value="Segment"/>
</dbReference>